<dbReference type="SUPFAM" id="SSF53756">
    <property type="entry name" value="UDP-Glycosyltransferase/glycogen phosphorylase"/>
    <property type="match status" value="1"/>
</dbReference>
<dbReference type="GO" id="GO:0016757">
    <property type="term" value="F:glycosyltransferase activity"/>
    <property type="evidence" value="ECO:0007669"/>
    <property type="project" value="UniProtKB-KW"/>
</dbReference>
<feature type="domain" description="Glycosyl transferase family 1" evidence="3">
    <location>
        <begin position="227"/>
        <end position="389"/>
    </location>
</feature>
<gene>
    <name evidence="5" type="ORF">GBA63_07425</name>
</gene>
<dbReference type="CDD" id="cd03801">
    <property type="entry name" value="GT4_PimA-like"/>
    <property type="match status" value="1"/>
</dbReference>
<keyword evidence="2 5" id="KW-0808">Transferase</keyword>
<evidence type="ECO:0000259" key="4">
    <source>
        <dbReference type="Pfam" id="PF13439"/>
    </source>
</evidence>
<dbReference type="Pfam" id="PF00534">
    <property type="entry name" value="Glycos_transf_1"/>
    <property type="match status" value="1"/>
</dbReference>
<evidence type="ECO:0000313" key="6">
    <source>
        <dbReference type="Proteomes" id="UP000501452"/>
    </source>
</evidence>
<evidence type="ECO:0000256" key="2">
    <source>
        <dbReference type="ARBA" id="ARBA00022679"/>
    </source>
</evidence>
<dbReference type="PANTHER" id="PTHR45947">
    <property type="entry name" value="SULFOQUINOVOSYL TRANSFERASE SQD2"/>
    <property type="match status" value="1"/>
</dbReference>
<proteinExistence type="predicted"/>
<feature type="domain" description="Glycosyltransferase subfamily 4-like N-terminal" evidence="4">
    <location>
        <begin position="19"/>
        <end position="209"/>
    </location>
</feature>
<dbReference type="EMBL" id="CP045119">
    <property type="protein sequence ID" value="QIN82493.1"/>
    <property type="molecule type" value="Genomic_DNA"/>
</dbReference>
<dbReference type="GO" id="GO:1901137">
    <property type="term" value="P:carbohydrate derivative biosynthetic process"/>
    <property type="evidence" value="ECO:0007669"/>
    <property type="project" value="UniProtKB-ARBA"/>
</dbReference>
<dbReference type="InterPro" id="IPR028098">
    <property type="entry name" value="Glyco_trans_4-like_N"/>
</dbReference>
<dbReference type="Pfam" id="PF13439">
    <property type="entry name" value="Glyco_transf_4"/>
    <property type="match status" value="1"/>
</dbReference>
<dbReference type="InterPro" id="IPR050194">
    <property type="entry name" value="Glycosyltransferase_grp1"/>
</dbReference>
<dbReference type="KEGG" id="rub:GBA63_07425"/>
<name>A0A6G8Q7R5_9ACTN</name>
<dbReference type="RefSeq" id="WP_166174890.1">
    <property type="nucleotide sequence ID" value="NZ_CP045119.1"/>
</dbReference>
<evidence type="ECO:0000313" key="5">
    <source>
        <dbReference type="EMBL" id="QIN82493.1"/>
    </source>
</evidence>
<sequence length="419" mass="45816">MRILYLCPDLGIPVLGRKGASVHVRELVAALGRAGHTVVVATPQLNKSPWEEPAEVEASLMHLPPGPETVAAVLAMKTFNETLGTENSLPGELRRILHDQEWGLRLRRRFENHRPDFIYERASLYATAGASLARALDVPLILELNSPIAVEQTTYRATGLGELASRAERWTVTRADAVLTVSELLKDYAVSLGAEPGRVHVVPNGVDAGRFYPGGPERGLRERWGLGEGPVLGFVGGLRPWHGVEVLPALLERLKRAHPDARLVVAGDGPLRKELERDAGERGMRESVVFTGSLPHEDVAPLIRLFDVALAPYPRPDHDFYFSPLKLFEYMACGVPVVAAALGQIPEVVRDGETGLLYPPDDRDALASACDRLLSDPDLRRRIGSAAAKEVHNRYTWDKNAERVAAVATDLISARRAGP</sequence>
<organism evidence="5 6">
    <name type="scientific">Rubrobacter tropicus</name>
    <dbReference type="NCBI Taxonomy" id="2653851"/>
    <lineage>
        <taxon>Bacteria</taxon>
        <taxon>Bacillati</taxon>
        <taxon>Actinomycetota</taxon>
        <taxon>Rubrobacteria</taxon>
        <taxon>Rubrobacterales</taxon>
        <taxon>Rubrobacteraceae</taxon>
        <taxon>Rubrobacter</taxon>
    </lineage>
</organism>
<dbReference type="Proteomes" id="UP000501452">
    <property type="component" value="Chromosome"/>
</dbReference>
<dbReference type="InterPro" id="IPR001296">
    <property type="entry name" value="Glyco_trans_1"/>
</dbReference>
<accession>A0A6G8Q7R5</accession>
<dbReference type="PANTHER" id="PTHR45947:SF3">
    <property type="entry name" value="SULFOQUINOVOSYL TRANSFERASE SQD2"/>
    <property type="match status" value="1"/>
</dbReference>
<keyword evidence="1" id="KW-0328">Glycosyltransferase</keyword>
<evidence type="ECO:0000256" key="1">
    <source>
        <dbReference type="ARBA" id="ARBA00022676"/>
    </source>
</evidence>
<reference evidence="5 6" key="1">
    <citation type="submission" date="2019-10" db="EMBL/GenBank/DDBJ databases">
        <title>Rubrobacter sp nov SCSIO 52090 isolated from a deep-sea sediment in the South China Sea.</title>
        <authorList>
            <person name="Chen R.W."/>
        </authorList>
    </citation>
    <scope>NUCLEOTIDE SEQUENCE [LARGE SCALE GENOMIC DNA]</scope>
    <source>
        <strain evidence="5 6">SCSIO 52909</strain>
    </source>
</reference>
<dbReference type="AlphaFoldDB" id="A0A6G8Q7R5"/>
<dbReference type="Gene3D" id="3.40.50.2000">
    <property type="entry name" value="Glycogen Phosphorylase B"/>
    <property type="match status" value="2"/>
</dbReference>
<keyword evidence="6" id="KW-1185">Reference proteome</keyword>
<protein>
    <submittedName>
        <fullName evidence="5">Glycosyltransferase</fullName>
    </submittedName>
</protein>
<evidence type="ECO:0000259" key="3">
    <source>
        <dbReference type="Pfam" id="PF00534"/>
    </source>
</evidence>